<dbReference type="InterPro" id="IPR041698">
    <property type="entry name" value="Methyltransf_25"/>
</dbReference>
<dbReference type="GO" id="GO:0008168">
    <property type="term" value="F:methyltransferase activity"/>
    <property type="evidence" value="ECO:0007669"/>
    <property type="project" value="UniProtKB-KW"/>
</dbReference>
<keyword evidence="1 3" id="KW-0808">Transferase</keyword>
<dbReference type="SUPFAM" id="SSF53335">
    <property type="entry name" value="S-adenosyl-L-methionine-dependent methyltransferases"/>
    <property type="match status" value="1"/>
</dbReference>
<dbReference type="GeneID" id="83016611"/>
<evidence type="ECO:0000256" key="1">
    <source>
        <dbReference type="ARBA" id="ARBA00022679"/>
    </source>
</evidence>
<dbReference type="Proteomes" id="UP000284178">
    <property type="component" value="Unassembled WGS sequence"/>
</dbReference>
<dbReference type="GO" id="GO:0032259">
    <property type="term" value="P:methylation"/>
    <property type="evidence" value="ECO:0007669"/>
    <property type="project" value="UniProtKB-KW"/>
</dbReference>
<comment type="caution">
    <text evidence="3">The sequence shown here is derived from an EMBL/GenBank/DDBJ whole genome shotgun (WGS) entry which is preliminary data.</text>
</comment>
<proteinExistence type="predicted"/>
<accession>A0A412FP26</accession>
<keyword evidence="3" id="KW-0489">Methyltransferase</keyword>
<dbReference type="InterPro" id="IPR029063">
    <property type="entry name" value="SAM-dependent_MTases_sf"/>
</dbReference>
<organism evidence="3 4">
    <name type="scientific">Holdemania filiformis</name>
    <dbReference type="NCBI Taxonomy" id="61171"/>
    <lineage>
        <taxon>Bacteria</taxon>
        <taxon>Bacillati</taxon>
        <taxon>Bacillota</taxon>
        <taxon>Erysipelotrichia</taxon>
        <taxon>Erysipelotrichales</taxon>
        <taxon>Erysipelotrichaceae</taxon>
        <taxon>Holdemania</taxon>
    </lineage>
</organism>
<sequence length="208" mass="23079">MVLDKEGFNQWAAQYDQTVAQTQADSQYPFAGYDAVLQAIETIVAAKPQPEVLDAGFGTGVLTRRLAGRGARITGFDFALAMVETVRRQLPQALLFAHDFNDGWPAVLAEKQFDFIVSTYALHHLSVAGQIAWIQKMLSHLKPGGRVLIGDVAFDNAAALYACRDQAGERWDAEEIYLTREQLESVFAQQLQWRRCSFCAALMSFGAD</sequence>
<dbReference type="RefSeq" id="WP_117895838.1">
    <property type="nucleotide sequence ID" value="NZ_CABJCV010000022.1"/>
</dbReference>
<feature type="domain" description="Methyltransferase" evidence="2">
    <location>
        <begin position="52"/>
        <end position="145"/>
    </location>
</feature>
<dbReference type="AlphaFoldDB" id="A0A412FP26"/>
<dbReference type="Gene3D" id="3.40.50.150">
    <property type="entry name" value="Vaccinia Virus protein VP39"/>
    <property type="match status" value="1"/>
</dbReference>
<dbReference type="PANTHER" id="PTHR43861">
    <property type="entry name" value="TRANS-ACONITATE 2-METHYLTRANSFERASE-RELATED"/>
    <property type="match status" value="1"/>
</dbReference>
<dbReference type="EMBL" id="QRUP01000022">
    <property type="protein sequence ID" value="RGR69917.1"/>
    <property type="molecule type" value="Genomic_DNA"/>
</dbReference>
<dbReference type="CDD" id="cd02440">
    <property type="entry name" value="AdoMet_MTases"/>
    <property type="match status" value="1"/>
</dbReference>
<evidence type="ECO:0000313" key="4">
    <source>
        <dbReference type="Proteomes" id="UP000284178"/>
    </source>
</evidence>
<keyword evidence="4" id="KW-1185">Reference proteome</keyword>
<evidence type="ECO:0000313" key="3">
    <source>
        <dbReference type="EMBL" id="RGR69917.1"/>
    </source>
</evidence>
<evidence type="ECO:0000259" key="2">
    <source>
        <dbReference type="Pfam" id="PF13649"/>
    </source>
</evidence>
<gene>
    <name evidence="3" type="ORF">DWY25_14505</name>
</gene>
<name>A0A412FP26_9FIRM</name>
<reference evidence="3 4" key="1">
    <citation type="submission" date="2018-08" db="EMBL/GenBank/DDBJ databases">
        <title>A genome reference for cultivated species of the human gut microbiota.</title>
        <authorList>
            <person name="Zou Y."/>
            <person name="Xue W."/>
            <person name="Luo G."/>
        </authorList>
    </citation>
    <scope>NUCLEOTIDE SEQUENCE [LARGE SCALE GENOMIC DNA]</scope>
    <source>
        <strain evidence="3 4">AF24-29</strain>
    </source>
</reference>
<dbReference type="Pfam" id="PF13649">
    <property type="entry name" value="Methyltransf_25"/>
    <property type="match status" value="1"/>
</dbReference>
<protein>
    <submittedName>
        <fullName evidence="3">Class I SAM-dependent methyltransferase</fullName>
    </submittedName>
</protein>